<dbReference type="AlphaFoldDB" id="A0A8R7P8S8"/>
<keyword evidence="9" id="KW-1185">Reference proteome</keyword>
<dbReference type="InterPro" id="IPR032675">
    <property type="entry name" value="LRR_dom_sf"/>
</dbReference>
<dbReference type="PANTHER" id="PTHR48060:SF16">
    <property type="entry name" value="LEUCINE-RICH REPEAT-CONTAINING N-TERMINAL PLANT-TYPE DOMAIN-CONTAINING PROTEIN"/>
    <property type="match status" value="1"/>
</dbReference>
<dbReference type="Pfam" id="PF08263">
    <property type="entry name" value="LRRNT_2"/>
    <property type="match status" value="1"/>
</dbReference>
<evidence type="ECO:0000313" key="8">
    <source>
        <dbReference type="EnsemblPlants" id="TuG1812G0200000122.01.T01.cds267938"/>
    </source>
</evidence>
<feature type="domain" description="Leucine-rich repeat-containing N-terminal plant-type" evidence="7">
    <location>
        <begin position="33"/>
        <end position="74"/>
    </location>
</feature>
<dbReference type="SUPFAM" id="SSF52058">
    <property type="entry name" value="L domain-like"/>
    <property type="match status" value="1"/>
</dbReference>
<organism evidence="8 9">
    <name type="scientific">Triticum urartu</name>
    <name type="common">Red wild einkorn</name>
    <name type="synonym">Crithodium urartu</name>
    <dbReference type="NCBI Taxonomy" id="4572"/>
    <lineage>
        <taxon>Eukaryota</taxon>
        <taxon>Viridiplantae</taxon>
        <taxon>Streptophyta</taxon>
        <taxon>Embryophyta</taxon>
        <taxon>Tracheophyta</taxon>
        <taxon>Spermatophyta</taxon>
        <taxon>Magnoliopsida</taxon>
        <taxon>Liliopsida</taxon>
        <taxon>Poales</taxon>
        <taxon>Poaceae</taxon>
        <taxon>BOP clade</taxon>
        <taxon>Pooideae</taxon>
        <taxon>Triticodae</taxon>
        <taxon>Triticeae</taxon>
        <taxon>Triticinae</taxon>
        <taxon>Triticum</taxon>
    </lineage>
</organism>
<evidence type="ECO:0000256" key="6">
    <source>
        <dbReference type="SAM" id="SignalP"/>
    </source>
</evidence>
<evidence type="ECO:0000256" key="1">
    <source>
        <dbReference type="ARBA" id="ARBA00004370"/>
    </source>
</evidence>
<reference evidence="9" key="1">
    <citation type="journal article" date="2013" name="Nature">
        <title>Draft genome of the wheat A-genome progenitor Triticum urartu.</title>
        <authorList>
            <person name="Ling H.Q."/>
            <person name="Zhao S."/>
            <person name="Liu D."/>
            <person name="Wang J."/>
            <person name="Sun H."/>
            <person name="Zhang C."/>
            <person name="Fan H."/>
            <person name="Li D."/>
            <person name="Dong L."/>
            <person name="Tao Y."/>
            <person name="Gao C."/>
            <person name="Wu H."/>
            <person name="Li Y."/>
            <person name="Cui Y."/>
            <person name="Guo X."/>
            <person name="Zheng S."/>
            <person name="Wang B."/>
            <person name="Yu K."/>
            <person name="Liang Q."/>
            <person name="Yang W."/>
            <person name="Lou X."/>
            <person name="Chen J."/>
            <person name="Feng M."/>
            <person name="Jian J."/>
            <person name="Zhang X."/>
            <person name="Luo G."/>
            <person name="Jiang Y."/>
            <person name="Liu J."/>
            <person name="Wang Z."/>
            <person name="Sha Y."/>
            <person name="Zhang B."/>
            <person name="Wu H."/>
            <person name="Tang D."/>
            <person name="Shen Q."/>
            <person name="Xue P."/>
            <person name="Zou S."/>
            <person name="Wang X."/>
            <person name="Liu X."/>
            <person name="Wang F."/>
            <person name="Yang Y."/>
            <person name="An X."/>
            <person name="Dong Z."/>
            <person name="Zhang K."/>
            <person name="Zhang X."/>
            <person name="Luo M.C."/>
            <person name="Dvorak J."/>
            <person name="Tong Y."/>
            <person name="Wang J."/>
            <person name="Yang H."/>
            <person name="Li Z."/>
            <person name="Wang D."/>
            <person name="Zhang A."/>
            <person name="Wang J."/>
        </authorList>
    </citation>
    <scope>NUCLEOTIDE SEQUENCE</scope>
    <source>
        <strain evidence="9">cv. G1812</strain>
    </source>
</reference>
<evidence type="ECO:0000256" key="3">
    <source>
        <dbReference type="ARBA" id="ARBA00022729"/>
    </source>
</evidence>
<evidence type="ECO:0000259" key="7">
    <source>
        <dbReference type="Pfam" id="PF08263"/>
    </source>
</evidence>
<reference evidence="8" key="2">
    <citation type="submission" date="2018-03" db="EMBL/GenBank/DDBJ databases">
        <title>The Triticum urartu genome reveals the dynamic nature of wheat genome evolution.</title>
        <authorList>
            <person name="Ling H."/>
            <person name="Ma B."/>
            <person name="Shi X."/>
            <person name="Liu H."/>
            <person name="Dong L."/>
            <person name="Sun H."/>
            <person name="Cao Y."/>
            <person name="Gao Q."/>
            <person name="Zheng S."/>
            <person name="Li Y."/>
            <person name="Yu Y."/>
            <person name="Du H."/>
            <person name="Qi M."/>
            <person name="Li Y."/>
            <person name="Yu H."/>
            <person name="Cui Y."/>
            <person name="Wang N."/>
            <person name="Chen C."/>
            <person name="Wu H."/>
            <person name="Zhao Y."/>
            <person name="Zhang J."/>
            <person name="Li Y."/>
            <person name="Zhou W."/>
            <person name="Zhang B."/>
            <person name="Hu W."/>
            <person name="Eijk M."/>
            <person name="Tang J."/>
            <person name="Witsenboer H."/>
            <person name="Zhao S."/>
            <person name="Li Z."/>
            <person name="Zhang A."/>
            <person name="Wang D."/>
            <person name="Liang C."/>
        </authorList>
    </citation>
    <scope>NUCLEOTIDE SEQUENCE [LARGE SCALE GENOMIC DNA]</scope>
    <source>
        <strain evidence="8">cv. G1812</strain>
    </source>
</reference>
<protein>
    <recommendedName>
        <fullName evidence="7">Leucine-rich repeat-containing N-terminal plant-type domain-containing protein</fullName>
    </recommendedName>
</protein>
<dbReference type="Proteomes" id="UP000015106">
    <property type="component" value="Chromosome 2"/>
</dbReference>
<dbReference type="InterPro" id="IPR013210">
    <property type="entry name" value="LRR_N_plant-typ"/>
</dbReference>
<keyword evidence="5" id="KW-0472">Membrane</keyword>
<dbReference type="Gramene" id="TuG1812G0200000122.01.T01">
    <property type="protein sequence ID" value="TuG1812G0200000122.01.T01.cds267938"/>
    <property type="gene ID" value="TuG1812G0200000122.01"/>
</dbReference>
<dbReference type="FunFam" id="3.80.10.10:FF:000400">
    <property type="entry name" value="Nuclear pore complex protein NUP107"/>
    <property type="match status" value="1"/>
</dbReference>
<evidence type="ECO:0000256" key="5">
    <source>
        <dbReference type="ARBA" id="ARBA00023136"/>
    </source>
</evidence>
<dbReference type="InterPro" id="IPR001611">
    <property type="entry name" value="Leu-rich_rpt"/>
</dbReference>
<sequence>MRLAMEASPLLLLVSLTLLLATFLQAKAVPSLQDQAGALLAWKATLQSQPAQLQSWSRGNNTSTRPCSWYGIKCRKHQVSHQEVITGISLRGLRLRGDLDALNFTALETLTSVQLSHNKLTGRIPPSIVSLKELRFLLLRRNQIRGPLSPALASLTKLQYLMLQQNELFGEIPRQIGELEGLVKLNLSANHLSGPIPGELGYLNKLSMLDFSSNN</sequence>
<dbReference type="GO" id="GO:0016020">
    <property type="term" value="C:membrane"/>
    <property type="evidence" value="ECO:0007669"/>
    <property type="project" value="UniProtKB-SubCell"/>
</dbReference>
<dbReference type="Gene3D" id="3.80.10.10">
    <property type="entry name" value="Ribonuclease Inhibitor"/>
    <property type="match status" value="1"/>
</dbReference>
<dbReference type="Pfam" id="PF00560">
    <property type="entry name" value="LRR_1"/>
    <property type="match status" value="2"/>
</dbReference>
<dbReference type="InterPro" id="IPR053211">
    <property type="entry name" value="DNA_repair-toleration"/>
</dbReference>
<evidence type="ECO:0000256" key="4">
    <source>
        <dbReference type="ARBA" id="ARBA00022737"/>
    </source>
</evidence>
<proteinExistence type="predicted"/>
<evidence type="ECO:0000313" key="9">
    <source>
        <dbReference type="Proteomes" id="UP000015106"/>
    </source>
</evidence>
<comment type="subcellular location">
    <subcellularLocation>
        <location evidence="1">Membrane</location>
    </subcellularLocation>
</comment>
<keyword evidence="4" id="KW-0677">Repeat</keyword>
<evidence type="ECO:0000256" key="2">
    <source>
        <dbReference type="ARBA" id="ARBA00022614"/>
    </source>
</evidence>
<name>A0A8R7P8S8_TRIUA</name>
<feature type="chain" id="PRO_5035787889" description="Leucine-rich repeat-containing N-terminal plant-type domain-containing protein" evidence="6">
    <location>
        <begin position="29"/>
        <end position="215"/>
    </location>
</feature>
<reference evidence="8" key="3">
    <citation type="submission" date="2022-06" db="UniProtKB">
        <authorList>
            <consortium name="EnsemblPlants"/>
        </authorList>
    </citation>
    <scope>IDENTIFICATION</scope>
</reference>
<dbReference type="EnsemblPlants" id="TuG1812G0200000122.01.T01">
    <property type="protein sequence ID" value="TuG1812G0200000122.01.T01.cds267938"/>
    <property type="gene ID" value="TuG1812G0200000122.01"/>
</dbReference>
<feature type="signal peptide" evidence="6">
    <location>
        <begin position="1"/>
        <end position="28"/>
    </location>
</feature>
<keyword evidence="3 6" id="KW-0732">Signal</keyword>
<keyword evidence="2" id="KW-0433">Leucine-rich repeat</keyword>
<dbReference type="PANTHER" id="PTHR48060">
    <property type="entry name" value="DNA DAMAGE-REPAIR/TOLERATION PROTEIN DRT100"/>
    <property type="match status" value="1"/>
</dbReference>
<accession>A0A8R7P8S8</accession>